<comment type="caution">
    <text evidence="5">The sequence shown here is derived from an EMBL/GenBank/DDBJ whole genome shotgun (WGS) entry which is preliminary data.</text>
</comment>
<protein>
    <submittedName>
        <fullName evidence="5">Nucleotide-binding-oligomerization-domain like receptor</fullName>
    </submittedName>
</protein>
<dbReference type="InterPro" id="IPR027417">
    <property type="entry name" value="P-loop_NTPase"/>
</dbReference>
<dbReference type="PROSITE" id="PS00678">
    <property type="entry name" value="WD_REPEATS_1"/>
    <property type="match status" value="4"/>
</dbReference>
<feature type="repeat" description="WD" evidence="3">
    <location>
        <begin position="1167"/>
        <end position="1208"/>
    </location>
</feature>
<dbReference type="PROSITE" id="PS50082">
    <property type="entry name" value="WD_REPEATS_2"/>
    <property type="match status" value="8"/>
</dbReference>
<dbReference type="SMART" id="SM00320">
    <property type="entry name" value="WD40"/>
    <property type="match status" value="13"/>
</dbReference>
<dbReference type="STRING" id="2282107.A0A286U589"/>
<dbReference type="Pfam" id="PF24883">
    <property type="entry name" value="NPHP3_N"/>
    <property type="match status" value="1"/>
</dbReference>
<dbReference type="PANTHER" id="PTHR19848">
    <property type="entry name" value="WD40 REPEAT PROTEIN"/>
    <property type="match status" value="1"/>
</dbReference>
<dbReference type="InterPro" id="IPR015943">
    <property type="entry name" value="WD40/YVTN_repeat-like_dom_sf"/>
</dbReference>
<dbReference type="Proteomes" id="UP000217199">
    <property type="component" value="Unassembled WGS sequence"/>
</dbReference>
<feature type="repeat" description="WD" evidence="3">
    <location>
        <begin position="1210"/>
        <end position="1244"/>
    </location>
</feature>
<evidence type="ECO:0000259" key="4">
    <source>
        <dbReference type="PROSITE" id="PS50837"/>
    </source>
</evidence>
<evidence type="ECO:0000256" key="1">
    <source>
        <dbReference type="ARBA" id="ARBA00022574"/>
    </source>
</evidence>
<keyword evidence="1 3" id="KW-0853">WD repeat</keyword>
<dbReference type="InterPro" id="IPR020472">
    <property type="entry name" value="WD40_PAC1"/>
</dbReference>
<dbReference type="Gene3D" id="3.40.50.300">
    <property type="entry name" value="P-loop containing nucleotide triphosphate hydrolases"/>
    <property type="match status" value="1"/>
</dbReference>
<feature type="repeat" description="WD" evidence="3">
    <location>
        <begin position="1038"/>
        <end position="1080"/>
    </location>
</feature>
<dbReference type="SUPFAM" id="SSF52540">
    <property type="entry name" value="P-loop containing nucleoside triphosphate hydrolases"/>
    <property type="match status" value="1"/>
</dbReference>
<keyword evidence="2" id="KW-0677">Repeat</keyword>
<evidence type="ECO:0000256" key="2">
    <source>
        <dbReference type="ARBA" id="ARBA00022737"/>
    </source>
</evidence>
<feature type="repeat" description="WD" evidence="3">
    <location>
        <begin position="824"/>
        <end position="865"/>
    </location>
</feature>
<dbReference type="InterPro" id="IPR056884">
    <property type="entry name" value="NPHP3-like_N"/>
</dbReference>
<keyword evidence="6" id="KW-1185">Reference proteome</keyword>
<feature type="domain" description="NACHT" evidence="4">
    <location>
        <begin position="95"/>
        <end position="240"/>
    </location>
</feature>
<feature type="repeat" description="WD" evidence="3">
    <location>
        <begin position="1082"/>
        <end position="1123"/>
    </location>
</feature>
<dbReference type="Gene3D" id="2.130.10.10">
    <property type="entry name" value="YVTN repeat-like/Quinoprotein amine dehydrogenase"/>
    <property type="match status" value="5"/>
</dbReference>
<dbReference type="InParanoid" id="A0A286U589"/>
<sequence>MPFNLFGSRSSAIFGTYNDISGTRNTINNNQTRVRNVYNQVNQYSSEHGALKRELKTILNPSIFIGDDRLECLENTRKRTLKDIYNWINSKGRPNVYLLIGAAGTGKSTIATTVAGVYQRKRQLGCHMFFVRERSHPGNVLQTIAYLLAEYSRPIAKSLSEQLKKSGNLDSSNLKTKFDILLQQPLSAVATKVGRPVLIVLDALDECGTPELRQSLLHVLRDCLPALPANFRILITSRPDEDINPLISSSHFRRMILDQHSIESKDNVFTYIKFQFDQMRSSKKLRVPSDCDWDNSIQTLSESADGLFIWASTAVKFVEGERSSRNDCFHNLVCKATSLKLDELYMTVLSQVSKWGEGDQETLRNIFSLILFAKRPLLDREISGILGVEMGVTSNLLSYFRSLVRYEEGQPIRIYHASFYDYLISCEGSAWHIDEGVERANIASRCLKRMSDSLKYNICNLRSGLLNSNVPNLDDRVAQCIPPSLEYIYYNWANHLRDVSYSQELCSQLRSFVYNQLLFWFEALSLTNTFDNNVGPALQFAIDWVGNNDPELSCFLRDAYRQASIYSDPISMSALQVYNSLLPLTKEDSPMSTHYAKYASTGYRVEYIGRKRRNDCIKTIRVDREREREWDRERGQERGWEWRRDRERRWGTSSPSFLLFSPDGTRILSDPVRVVCVWEATSGKFIAGPLTGDDESDALTAIYSPDGRYIIVASEGGIIRKWDAFTNCPVWEREIDRKQVDLSQVVSAVFSPDAKSIVFGNNQGEILVFSVDTGEQVGESLKGHTESVRCLSFSPNGQCFVSGSDDMTINIWGVDRRKVKICPLKKHTEAVTAVNFSPSGNSVVSGSEDRTILVWDTFTGEVLREIKCDSGVRIVIYSPNELYILAGGWRWIRMWKVDDVKAPPKVFEVGYKSTLRVAFSPDSSRFVSLNEDRDEIQIWDASWGEEETTTTFGEQEAIWSIALSPSGEFIASGSLGGSIYLWNVQRGGLVKKLKLRCHVISVSFSPVNEKFIAFGTREGTVTGTVGVWDVTNEEPVTIGNHRGMVSSVAFSPLDVNRVASGSDDKTICIWNVESRESALGSLTGHKGAVRAVAYSPDGTRLVSGSYDNTVRIWNSETGQLLSTLNGHSDLVFSVAYSSDGSRIISGSNDKTIRVWNAESGEIVGEPITGHDSYVNSVCFSPDGTRILSGSGDYTARVWDTDTGKPLFPPFRGHTGWDNSVCFFPDGTRFATGSWDGTIRIWTLDEISNEINWELKRDGWVVGENGELMMWIPTDLRDRVCGYRNISMLNRSFYVKLHFGTERNTSRNIQV</sequence>
<gene>
    <name evidence="5" type="ORF">PNOK_0979000</name>
</gene>
<evidence type="ECO:0000256" key="3">
    <source>
        <dbReference type="PROSITE-ProRule" id="PRU00221"/>
    </source>
</evidence>
<accession>A0A286U589</accession>
<feature type="repeat" description="WD" evidence="3">
    <location>
        <begin position="951"/>
        <end position="992"/>
    </location>
</feature>
<dbReference type="InterPro" id="IPR007111">
    <property type="entry name" value="NACHT_NTPase"/>
</dbReference>
<dbReference type="PROSITE" id="PS50294">
    <property type="entry name" value="WD_REPEATS_REGION"/>
    <property type="match status" value="8"/>
</dbReference>
<dbReference type="InterPro" id="IPR036322">
    <property type="entry name" value="WD40_repeat_dom_sf"/>
</dbReference>
<evidence type="ECO:0000313" key="5">
    <source>
        <dbReference type="EMBL" id="PAV14712.1"/>
    </source>
</evidence>
<dbReference type="Pfam" id="PF00400">
    <property type="entry name" value="WD40"/>
    <property type="match status" value="9"/>
</dbReference>
<feature type="repeat" description="WD" evidence="3">
    <location>
        <begin position="1124"/>
        <end position="1165"/>
    </location>
</feature>
<dbReference type="InterPro" id="IPR001680">
    <property type="entry name" value="WD40_rpt"/>
</dbReference>
<reference evidence="5 6" key="1">
    <citation type="journal article" date="2017" name="Mol. Ecol.">
        <title>Comparative and population genomic landscape of Phellinus noxius: A hypervariable fungus causing root rot in trees.</title>
        <authorList>
            <person name="Chung C.L."/>
            <person name="Lee T.J."/>
            <person name="Akiba M."/>
            <person name="Lee H.H."/>
            <person name="Kuo T.H."/>
            <person name="Liu D."/>
            <person name="Ke H.M."/>
            <person name="Yokoi T."/>
            <person name="Roa M.B."/>
            <person name="Lu M.J."/>
            <person name="Chang Y.Y."/>
            <person name="Ann P.J."/>
            <person name="Tsai J.N."/>
            <person name="Chen C.Y."/>
            <person name="Tzean S.S."/>
            <person name="Ota Y."/>
            <person name="Hattori T."/>
            <person name="Sahashi N."/>
            <person name="Liou R.F."/>
            <person name="Kikuchi T."/>
            <person name="Tsai I.J."/>
        </authorList>
    </citation>
    <scope>NUCLEOTIDE SEQUENCE [LARGE SCALE GENOMIC DNA]</scope>
    <source>
        <strain evidence="5 6">FFPRI411160</strain>
    </source>
</reference>
<organism evidence="5 6">
    <name type="scientific">Pyrrhoderma noxium</name>
    <dbReference type="NCBI Taxonomy" id="2282107"/>
    <lineage>
        <taxon>Eukaryota</taxon>
        <taxon>Fungi</taxon>
        <taxon>Dikarya</taxon>
        <taxon>Basidiomycota</taxon>
        <taxon>Agaricomycotina</taxon>
        <taxon>Agaricomycetes</taxon>
        <taxon>Hymenochaetales</taxon>
        <taxon>Hymenochaetaceae</taxon>
        <taxon>Pyrrhoderma</taxon>
    </lineage>
</organism>
<dbReference type="PANTHER" id="PTHR19848:SF8">
    <property type="entry name" value="F-BOX AND WD REPEAT DOMAIN CONTAINING 7"/>
    <property type="match status" value="1"/>
</dbReference>
<feature type="repeat" description="WD" evidence="3">
    <location>
        <begin position="781"/>
        <end position="812"/>
    </location>
</feature>
<dbReference type="SUPFAM" id="SSF50978">
    <property type="entry name" value="WD40 repeat-like"/>
    <property type="match status" value="3"/>
</dbReference>
<proteinExistence type="predicted"/>
<dbReference type="EMBL" id="NBII01000012">
    <property type="protein sequence ID" value="PAV14712.1"/>
    <property type="molecule type" value="Genomic_DNA"/>
</dbReference>
<dbReference type="PRINTS" id="PR00320">
    <property type="entry name" value="GPROTEINBRPT"/>
</dbReference>
<name>A0A286U589_9AGAM</name>
<keyword evidence="5" id="KW-0675">Receptor</keyword>
<evidence type="ECO:0000313" key="6">
    <source>
        <dbReference type="Proteomes" id="UP000217199"/>
    </source>
</evidence>
<dbReference type="InterPro" id="IPR019775">
    <property type="entry name" value="WD40_repeat_CS"/>
</dbReference>
<dbReference type="CDD" id="cd00200">
    <property type="entry name" value="WD40"/>
    <property type="match status" value="1"/>
</dbReference>
<dbReference type="PROSITE" id="PS50837">
    <property type="entry name" value="NACHT"/>
    <property type="match status" value="1"/>
</dbReference>